<evidence type="ECO:0008006" key="4">
    <source>
        <dbReference type="Google" id="ProtNLM"/>
    </source>
</evidence>
<dbReference type="EMBL" id="BQFW01000001">
    <property type="protein sequence ID" value="GJJ67981.1"/>
    <property type="molecule type" value="Genomic_DNA"/>
</dbReference>
<dbReference type="GO" id="GO:0019005">
    <property type="term" value="C:SCF ubiquitin ligase complex"/>
    <property type="evidence" value="ECO:0007669"/>
    <property type="project" value="TreeGrafter"/>
</dbReference>
<keyword evidence="3" id="KW-1185">Reference proteome</keyword>
<organism evidence="2 3">
    <name type="scientific">Entomortierella parvispora</name>
    <dbReference type="NCBI Taxonomy" id="205924"/>
    <lineage>
        <taxon>Eukaryota</taxon>
        <taxon>Fungi</taxon>
        <taxon>Fungi incertae sedis</taxon>
        <taxon>Mucoromycota</taxon>
        <taxon>Mortierellomycotina</taxon>
        <taxon>Mortierellomycetes</taxon>
        <taxon>Mortierellales</taxon>
        <taxon>Mortierellaceae</taxon>
        <taxon>Entomortierella</taxon>
    </lineage>
</organism>
<dbReference type="Gene3D" id="3.80.10.10">
    <property type="entry name" value="Ribonuclease Inhibitor"/>
    <property type="match status" value="2"/>
</dbReference>
<gene>
    <name evidence="2" type="ORF">EMPS_00327</name>
</gene>
<evidence type="ECO:0000256" key="1">
    <source>
        <dbReference type="SAM" id="MobiDB-lite"/>
    </source>
</evidence>
<dbReference type="PANTHER" id="PTHR13318">
    <property type="entry name" value="PARTNER OF PAIRED, ISOFORM B-RELATED"/>
    <property type="match status" value="1"/>
</dbReference>
<comment type="caution">
    <text evidence="2">The sequence shown here is derived from an EMBL/GenBank/DDBJ whole genome shotgun (WGS) entry which is preliminary data.</text>
</comment>
<feature type="compositionally biased region" description="Acidic residues" evidence="1">
    <location>
        <begin position="487"/>
        <end position="512"/>
    </location>
</feature>
<dbReference type="InterPro" id="IPR032675">
    <property type="entry name" value="LRR_dom_sf"/>
</dbReference>
<proteinExistence type="predicted"/>
<dbReference type="GO" id="GO:0031146">
    <property type="term" value="P:SCF-dependent proteasomal ubiquitin-dependent protein catabolic process"/>
    <property type="evidence" value="ECO:0007669"/>
    <property type="project" value="TreeGrafter"/>
</dbReference>
<feature type="compositionally biased region" description="Acidic residues" evidence="1">
    <location>
        <begin position="551"/>
        <end position="587"/>
    </location>
</feature>
<dbReference type="SUPFAM" id="SSF52047">
    <property type="entry name" value="RNI-like"/>
    <property type="match status" value="1"/>
</dbReference>
<dbReference type="OrthoDB" id="2447803at2759"/>
<dbReference type="InterPro" id="IPR006553">
    <property type="entry name" value="Leu-rich_rpt_Cys-con_subtyp"/>
</dbReference>
<dbReference type="AlphaFoldDB" id="A0A9P3H0F5"/>
<dbReference type="Proteomes" id="UP000827284">
    <property type="component" value="Unassembled WGS sequence"/>
</dbReference>
<evidence type="ECO:0000313" key="3">
    <source>
        <dbReference type="Proteomes" id="UP000827284"/>
    </source>
</evidence>
<feature type="compositionally biased region" description="Basic and acidic residues" evidence="1">
    <location>
        <begin position="417"/>
        <end position="442"/>
    </location>
</feature>
<reference evidence="2" key="1">
    <citation type="submission" date="2021-11" db="EMBL/GenBank/DDBJ databases">
        <authorList>
            <person name="Herlambang A."/>
            <person name="Guo Y."/>
            <person name="Takashima Y."/>
            <person name="Nishizawa T."/>
        </authorList>
    </citation>
    <scope>NUCLEOTIDE SEQUENCE</scope>
    <source>
        <strain evidence="2">E1425</strain>
    </source>
</reference>
<accession>A0A9P3H0F5</accession>
<protein>
    <recommendedName>
        <fullName evidence="4">RNI-like protein</fullName>
    </recommendedName>
</protein>
<reference evidence="2" key="2">
    <citation type="journal article" date="2022" name="Microbiol. Resour. Announc.">
        <title>Whole-Genome Sequence of Entomortierella parvispora E1425, a Mucoromycotan Fungus Associated with Burkholderiaceae-Related Endosymbiotic Bacteria.</title>
        <authorList>
            <person name="Herlambang A."/>
            <person name="Guo Y."/>
            <person name="Takashima Y."/>
            <person name="Narisawa K."/>
            <person name="Ohta H."/>
            <person name="Nishizawa T."/>
        </authorList>
    </citation>
    <scope>NUCLEOTIDE SEQUENCE</scope>
    <source>
        <strain evidence="2">E1425</strain>
    </source>
</reference>
<feature type="region of interest" description="Disordered" evidence="1">
    <location>
        <begin position="415"/>
        <end position="444"/>
    </location>
</feature>
<name>A0A9P3H0F5_9FUNG</name>
<feature type="compositionally biased region" description="Acidic residues" evidence="1">
    <location>
        <begin position="604"/>
        <end position="617"/>
    </location>
</feature>
<feature type="region of interest" description="Disordered" evidence="1">
    <location>
        <begin position="487"/>
        <end position="635"/>
    </location>
</feature>
<evidence type="ECO:0000313" key="2">
    <source>
        <dbReference type="EMBL" id="GJJ67981.1"/>
    </source>
</evidence>
<dbReference type="SMART" id="SM00367">
    <property type="entry name" value="LRR_CC"/>
    <property type="match status" value="4"/>
</dbReference>
<feature type="compositionally biased region" description="Acidic residues" evidence="1">
    <location>
        <begin position="520"/>
        <end position="544"/>
    </location>
</feature>
<sequence length="635" mass="71221">MHMVVPIELTRILQLTPRLKHLTLRLSKPAPAQTTAAIFRVINDLLGSQLESLGLSRIHITKEATKDFFSGMTKVRCLRLSLSAFDTVVSALLESDLAPNLLSFNATNCIDLMPQEEIREVLLTQMAEKLPQLTALYLDSYPNISSSGLSGFAAKCKGQLTTIVLNNCESLLAMDLTAIVEANPLLTHVQFENTRANNSVLLKLSTPAARATRLKYLSLERSSHVSSEGVKSIVRSCPNLENLNVSNCNSVTMDIFDEPWLSSRIEVLSFGSSSLETRLSDMDKDTKNANQTAWNSTLTNLYRQLQKFPRMRELNLSRVGTNAKLFELGKSCIDSLKCLEHLTIACNKEQTRVIIWLGTRIPTLYELVLEGRIEQNSKLVEDVRAVNKSLTIECKTDPLTMEEYRLAGNQQLRNRPRVIDVPELHSEDEHDMDSHEDEHDMDSHEDDAASYYGAYDANDIGMSDLDEGEDIEGDDDMDLGEIEAEVDDELDLDNLEEEEDDDNDLDLDEGSDIDMGLVQSEDEPPSDIDEPAYESDEQVYESESEAPVYESESDEPVYESESEEPVYESESEEPVYESDEPEYESESDAPAYEIESDEPPHESESEEPAVYESDEPAYESHEDPSNNSDEDGYSA</sequence>